<keyword evidence="2" id="KW-1185">Reference proteome</keyword>
<reference evidence="1 2" key="1">
    <citation type="submission" date="2019-03" db="EMBL/GenBank/DDBJ databases">
        <title>Dyadobacter AR-3-6 sp. nov., isolated from arctic soil.</title>
        <authorList>
            <person name="Chaudhary D.K."/>
        </authorList>
    </citation>
    <scope>NUCLEOTIDE SEQUENCE [LARGE SCALE GENOMIC DNA]</scope>
    <source>
        <strain evidence="1 2">AR-3-6</strain>
    </source>
</reference>
<dbReference type="EMBL" id="SMFL01000018">
    <property type="protein sequence ID" value="TDE09778.1"/>
    <property type="molecule type" value="Genomic_DNA"/>
</dbReference>
<dbReference type="AlphaFoldDB" id="A0A4V2Z2Q6"/>
<proteinExistence type="predicted"/>
<sequence>MKDITKVSHLISHGKIANLNDLYEQVSKADIARALNQNPISFTNYRSNNPESFKLSEFIALSKFFNVSLECITTIFANSIDNYSQLSDKQ</sequence>
<dbReference type="RefSeq" id="WP_220466399.1">
    <property type="nucleotide sequence ID" value="NZ_SMFL01000018.1"/>
</dbReference>
<protein>
    <submittedName>
        <fullName evidence="1">Uncharacterized protein</fullName>
    </submittedName>
</protein>
<accession>A0A4V2Z2Q6</accession>
<comment type="caution">
    <text evidence="1">The sequence shown here is derived from an EMBL/GenBank/DDBJ whole genome shotgun (WGS) entry which is preliminary data.</text>
</comment>
<dbReference type="Proteomes" id="UP000294850">
    <property type="component" value="Unassembled WGS sequence"/>
</dbReference>
<organism evidence="1 2">
    <name type="scientific">Dyadobacter psychrotolerans</name>
    <dbReference type="NCBI Taxonomy" id="2541721"/>
    <lineage>
        <taxon>Bacteria</taxon>
        <taxon>Pseudomonadati</taxon>
        <taxon>Bacteroidota</taxon>
        <taxon>Cytophagia</taxon>
        <taxon>Cytophagales</taxon>
        <taxon>Spirosomataceae</taxon>
        <taxon>Dyadobacter</taxon>
    </lineage>
</organism>
<name>A0A4V2Z2Q6_9BACT</name>
<evidence type="ECO:0000313" key="2">
    <source>
        <dbReference type="Proteomes" id="UP000294850"/>
    </source>
</evidence>
<gene>
    <name evidence="1" type="ORF">E0F88_29755</name>
</gene>
<evidence type="ECO:0000313" key="1">
    <source>
        <dbReference type="EMBL" id="TDE09778.1"/>
    </source>
</evidence>